<dbReference type="InterPro" id="IPR029062">
    <property type="entry name" value="Class_I_gatase-like"/>
</dbReference>
<dbReference type="InterPro" id="IPR044992">
    <property type="entry name" value="ChyE-like"/>
</dbReference>
<protein>
    <recommendedName>
        <fullName evidence="1">Glutamine amidotransferase domain-containing protein</fullName>
    </recommendedName>
</protein>
<dbReference type="CDD" id="cd01741">
    <property type="entry name" value="GATase1_1"/>
    <property type="match status" value="1"/>
</dbReference>
<dbReference type="EMBL" id="CP144107">
    <property type="protein sequence ID" value="WWC92435.1"/>
    <property type="molecule type" value="Genomic_DNA"/>
</dbReference>
<dbReference type="PANTHER" id="PTHR42695:SF5">
    <property type="entry name" value="GLUTAMINE AMIDOTRANSFERASE YLR126C-RELATED"/>
    <property type="match status" value="1"/>
</dbReference>
<dbReference type="PANTHER" id="PTHR42695">
    <property type="entry name" value="GLUTAMINE AMIDOTRANSFERASE YLR126C-RELATED"/>
    <property type="match status" value="1"/>
</dbReference>
<dbReference type="RefSeq" id="XP_066079197.1">
    <property type="nucleotide sequence ID" value="XM_066223100.1"/>
</dbReference>
<accession>A0AAX4K6K0</accession>
<proteinExistence type="predicted"/>
<dbReference type="GO" id="GO:0005634">
    <property type="term" value="C:nucleus"/>
    <property type="evidence" value="ECO:0007669"/>
    <property type="project" value="TreeGrafter"/>
</dbReference>
<dbReference type="AlphaFoldDB" id="A0AAX4K6K0"/>
<dbReference type="SUPFAM" id="SSF52317">
    <property type="entry name" value="Class I glutamine amidotransferase-like"/>
    <property type="match status" value="1"/>
</dbReference>
<dbReference type="Pfam" id="PF00117">
    <property type="entry name" value="GATase"/>
    <property type="match status" value="1"/>
</dbReference>
<evidence type="ECO:0000313" key="3">
    <source>
        <dbReference type="Proteomes" id="UP001355207"/>
    </source>
</evidence>
<evidence type="ECO:0000313" key="2">
    <source>
        <dbReference type="EMBL" id="WWC92435.1"/>
    </source>
</evidence>
<dbReference type="GeneID" id="91098062"/>
<feature type="domain" description="Glutamine amidotransferase" evidence="1">
    <location>
        <begin position="77"/>
        <end position="243"/>
    </location>
</feature>
<dbReference type="Proteomes" id="UP001355207">
    <property type="component" value="Chromosome 10"/>
</dbReference>
<gene>
    <name evidence="2" type="ORF">L201_007393</name>
</gene>
<dbReference type="InterPro" id="IPR017926">
    <property type="entry name" value="GATASE"/>
</dbReference>
<dbReference type="GO" id="GO:0005829">
    <property type="term" value="C:cytosol"/>
    <property type="evidence" value="ECO:0007669"/>
    <property type="project" value="TreeGrafter"/>
</dbReference>
<dbReference type="Gene3D" id="3.40.50.880">
    <property type="match status" value="1"/>
</dbReference>
<keyword evidence="3" id="KW-1185">Reference proteome</keyword>
<sequence>MSRRTIRIALLINDTPVPAVVAEDGVYYDIYKRWLLKSLASYPDASVARNTELIIDSYDVVDKREYPPEEKLLAGSKDGYDAIMLTGSKYTAHDPSYEFVPPLVDLMRRLIISPQYSHLKFIGICFGHQILAMALGGQCVAGQNGWEIGVYGCKLTEEGKKWWTWTGDQKEGKEVEGQGGDDKVYLEQMHRDHVPAVPSSCQLLLSTPRYPVHSFIRYHPSSASNKPIAQVLTVQGHPEFTPGIVNHVIDARNASGVFNDEVTKEARRRAVGKGQGGEGFGRIGWSVWRVLLQDVPAQSQN</sequence>
<organism evidence="2 3">
    <name type="scientific">Kwoniella dendrophila CBS 6074</name>
    <dbReference type="NCBI Taxonomy" id="1295534"/>
    <lineage>
        <taxon>Eukaryota</taxon>
        <taxon>Fungi</taxon>
        <taxon>Dikarya</taxon>
        <taxon>Basidiomycota</taxon>
        <taxon>Agaricomycotina</taxon>
        <taxon>Tremellomycetes</taxon>
        <taxon>Tremellales</taxon>
        <taxon>Cryptococcaceae</taxon>
        <taxon>Kwoniella</taxon>
    </lineage>
</organism>
<reference evidence="2 3" key="1">
    <citation type="submission" date="2024-01" db="EMBL/GenBank/DDBJ databases">
        <title>Comparative genomics of Cryptococcus and Kwoniella reveals pathogenesis evolution and contrasting modes of karyotype evolution via chromosome fusion or intercentromeric recombination.</title>
        <authorList>
            <person name="Coelho M.A."/>
            <person name="David-Palma M."/>
            <person name="Shea T."/>
            <person name="Bowers K."/>
            <person name="McGinley-Smith S."/>
            <person name="Mohammad A.W."/>
            <person name="Gnirke A."/>
            <person name="Yurkov A.M."/>
            <person name="Nowrousian M."/>
            <person name="Sun S."/>
            <person name="Cuomo C.A."/>
            <person name="Heitman J."/>
        </authorList>
    </citation>
    <scope>NUCLEOTIDE SEQUENCE [LARGE SCALE GENOMIC DNA]</scope>
    <source>
        <strain evidence="2 3">CBS 6074</strain>
    </source>
</reference>
<evidence type="ECO:0000259" key="1">
    <source>
        <dbReference type="Pfam" id="PF00117"/>
    </source>
</evidence>
<name>A0AAX4K6K0_9TREE</name>